<protein>
    <submittedName>
        <fullName evidence="2">Uncharacterized protein</fullName>
    </submittedName>
</protein>
<proteinExistence type="predicted"/>
<gene>
    <name evidence="2" type="ORF">CALCODRAFT_221368</name>
</gene>
<accession>A0A165C1G3</accession>
<sequence>MWATAAWRKHKGPETPHRKATLGPRTGTRGKDRVSVKALTVLVPSEPRATGGRDPCMLQMADGPLLFCLAPQATANNLHFSRVSAPHYSTTSCHIKQSAYTVYSNSRLHGVTRFWAHDRQRPERLAGSLQTTLLPYLSPTPFPRAHRSGENARGPKLALAGRSVVSPGTRRSQTAATASAPTWHHCPSRHHPPPRACPPPPSPCTATSCVPARQYCTARTRITARPGRVTAGRSILSMVRLRGSHSSPSGQPVNRDGPLISSSESPSSPRHVATLFPT</sequence>
<feature type="compositionally biased region" description="Low complexity" evidence="1">
    <location>
        <begin position="169"/>
        <end position="185"/>
    </location>
</feature>
<evidence type="ECO:0000313" key="3">
    <source>
        <dbReference type="Proteomes" id="UP000076842"/>
    </source>
</evidence>
<evidence type="ECO:0000313" key="2">
    <source>
        <dbReference type="EMBL" id="KZT50099.1"/>
    </source>
</evidence>
<feature type="region of interest" description="Disordered" evidence="1">
    <location>
        <begin position="242"/>
        <end position="278"/>
    </location>
</feature>
<reference evidence="2 3" key="1">
    <citation type="journal article" date="2016" name="Mol. Biol. Evol.">
        <title>Comparative Genomics of Early-Diverging Mushroom-Forming Fungi Provides Insights into the Origins of Lignocellulose Decay Capabilities.</title>
        <authorList>
            <person name="Nagy L.G."/>
            <person name="Riley R."/>
            <person name="Tritt A."/>
            <person name="Adam C."/>
            <person name="Daum C."/>
            <person name="Floudas D."/>
            <person name="Sun H."/>
            <person name="Yadav J.S."/>
            <person name="Pangilinan J."/>
            <person name="Larsson K.H."/>
            <person name="Matsuura K."/>
            <person name="Barry K."/>
            <person name="Labutti K."/>
            <person name="Kuo R."/>
            <person name="Ohm R.A."/>
            <person name="Bhattacharya S.S."/>
            <person name="Shirouzu T."/>
            <person name="Yoshinaga Y."/>
            <person name="Martin F.M."/>
            <person name="Grigoriev I.V."/>
            <person name="Hibbett D.S."/>
        </authorList>
    </citation>
    <scope>NUCLEOTIDE SEQUENCE [LARGE SCALE GENOMIC DNA]</scope>
    <source>
        <strain evidence="2 3">HHB12733</strain>
    </source>
</reference>
<dbReference type="Proteomes" id="UP000076842">
    <property type="component" value="Unassembled WGS sequence"/>
</dbReference>
<feature type="compositionally biased region" description="Pro residues" evidence="1">
    <location>
        <begin position="194"/>
        <end position="203"/>
    </location>
</feature>
<evidence type="ECO:0000256" key="1">
    <source>
        <dbReference type="SAM" id="MobiDB-lite"/>
    </source>
</evidence>
<dbReference type="InParanoid" id="A0A165C1G3"/>
<feature type="region of interest" description="Disordered" evidence="1">
    <location>
        <begin position="1"/>
        <end position="32"/>
    </location>
</feature>
<name>A0A165C1G3_9BASI</name>
<feature type="region of interest" description="Disordered" evidence="1">
    <location>
        <begin position="145"/>
        <end position="204"/>
    </location>
</feature>
<dbReference type="EMBL" id="KV424236">
    <property type="protein sequence ID" value="KZT50099.1"/>
    <property type="molecule type" value="Genomic_DNA"/>
</dbReference>
<dbReference type="AlphaFoldDB" id="A0A165C1G3"/>
<organism evidence="2 3">
    <name type="scientific">Calocera cornea HHB12733</name>
    <dbReference type="NCBI Taxonomy" id="1353952"/>
    <lineage>
        <taxon>Eukaryota</taxon>
        <taxon>Fungi</taxon>
        <taxon>Dikarya</taxon>
        <taxon>Basidiomycota</taxon>
        <taxon>Agaricomycotina</taxon>
        <taxon>Dacrymycetes</taxon>
        <taxon>Dacrymycetales</taxon>
        <taxon>Dacrymycetaceae</taxon>
        <taxon>Calocera</taxon>
    </lineage>
</organism>
<keyword evidence="3" id="KW-1185">Reference proteome</keyword>